<evidence type="ECO:0000313" key="2">
    <source>
        <dbReference type="Proteomes" id="UP000821853"/>
    </source>
</evidence>
<keyword evidence="2" id="KW-1185">Reference proteome</keyword>
<dbReference type="OMA" id="EVIIRGC"/>
<dbReference type="AlphaFoldDB" id="A0A9J6FAY2"/>
<name>A0A9J6FAY2_HAELO</name>
<dbReference type="VEuPathDB" id="VectorBase:HLOH_063557"/>
<accession>A0A9J6FAY2</accession>
<sequence>MPSVSPVRIDDKEDARGMRGKLLSAIVSECESLGLTSAPDILKTNFEKGAMNDVKPTFGDDTRRKSCFFFNLCQSTGLKFQELGLVVQHKKDASFRAFVGMYDGLAYLPEEDIEDGLLMLRGLAPTLANELIE</sequence>
<gene>
    <name evidence="1" type="ORF">HPB48_009592</name>
</gene>
<proteinExistence type="predicted"/>
<organism evidence="1 2">
    <name type="scientific">Haemaphysalis longicornis</name>
    <name type="common">Bush tick</name>
    <dbReference type="NCBI Taxonomy" id="44386"/>
    <lineage>
        <taxon>Eukaryota</taxon>
        <taxon>Metazoa</taxon>
        <taxon>Ecdysozoa</taxon>
        <taxon>Arthropoda</taxon>
        <taxon>Chelicerata</taxon>
        <taxon>Arachnida</taxon>
        <taxon>Acari</taxon>
        <taxon>Parasitiformes</taxon>
        <taxon>Ixodida</taxon>
        <taxon>Ixodoidea</taxon>
        <taxon>Ixodidae</taxon>
        <taxon>Haemaphysalinae</taxon>
        <taxon>Haemaphysalis</taxon>
    </lineage>
</organism>
<protein>
    <submittedName>
        <fullName evidence="1">Uncharacterized protein</fullName>
    </submittedName>
</protein>
<reference evidence="1 2" key="1">
    <citation type="journal article" date="2020" name="Cell">
        <title>Large-Scale Comparative Analyses of Tick Genomes Elucidate Their Genetic Diversity and Vector Capacities.</title>
        <authorList>
            <consortium name="Tick Genome and Microbiome Consortium (TIGMIC)"/>
            <person name="Jia N."/>
            <person name="Wang J."/>
            <person name="Shi W."/>
            <person name="Du L."/>
            <person name="Sun Y."/>
            <person name="Zhan W."/>
            <person name="Jiang J.F."/>
            <person name="Wang Q."/>
            <person name="Zhang B."/>
            <person name="Ji P."/>
            <person name="Bell-Sakyi L."/>
            <person name="Cui X.M."/>
            <person name="Yuan T.T."/>
            <person name="Jiang B.G."/>
            <person name="Yang W.F."/>
            <person name="Lam T.T."/>
            <person name="Chang Q.C."/>
            <person name="Ding S.J."/>
            <person name="Wang X.J."/>
            <person name="Zhu J.G."/>
            <person name="Ruan X.D."/>
            <person name="Zhao L."/>
            <person name="Wei J.T."/>
            <person name="Ye R.Z."/>
            <person name="Que T.C."/>
            <person name="Du C.H."/>
            <person name="Zhou Y.H."/>
            <person name="Cheng J.X."/>
            <person name="Dai P.F."/>
            <person name="Guo W.B."/>
            <person name="Han X.H."/>
            <person name="Huang E.J."/>
            <person name="Li L.F."/>
            <person name="Wei W."/>
            <person name="Gao Y.C."/>
            <person name="Liu J.Z."/>
            <person name="Shao H.Z."/>
            <person name="Wang X."/>
            <person name="Wang C.C."/>
            <person name="Yang T.C."/>
            <person name="Huo Q.B."/>
            <person name="Li W."/>
            <person name="Chen H.Y."/>
            <person name="Chen S.E."/>
            <person name="Zhou L.G."/>
            <person name="Ni X.B."/>
            <person name="Tian J.H."/>
            <person name="Sheng Y."/>
            <person name="Liu T."/>
            <person name="Pan Y.S."/>
            <person name="Xia L.Y."/>
            <person name="Li J."/>
            <person name="Zhao F."/>
            <person name="Cao W.C."/>
        </authorList>
    </citation>
    <scope>NUCLEOTIDE SEQUENCE [LARGE SCALE GENOMIC DNA]</scope>
    <source>
        <strain evidence="1">HaeL-2018</strain>
    </source>
</reference>
<dbReference type="Proteomes" id="UP000821853">
    <property type="component" value="Chromosome 1"/>
</dbReference>
<comment type="caution">
    <text evidence="1">The sequence shown here is derived from an EMBL/GenBank/DDBJ whole genome shotgun (WGS) entry which is preliminary data.</text>
</comment>
<evidence type="ECO:0000313" key="1">
    <source>
        <dbReference type="EMBL" id="KAH9360146.1"/>
    </source>
</evidence>
<dbReference type="EMBL" id="JABSTR010000001">
    <property type="protein sequence ID" value="KAH9360146.1"/>
    <property type="molecule type" value="Genomic_DNA"/>
</dbReference>